<keyword evidence="2" id="KW-0378">Hydrolase</keyword>
<dbReference type="Gene3D" id="3.40.50.1820">
    <property type="entry name" value="alpha/beta hydrolase"/>
    <property type="match status" value="1"/>
</dbReference>
<comment type="caution">
    <text evidence="2">The sequence shown here is derived from an EMBL/GenBank/DDBJ whole genome shotgun (WGS) entry which is preliminary data.</text>
</comment>
<reference evidence="2 3" key="1">
    <citation type="submission" date="2018-12" db="EMBL/GenBank/DDBJ databases">
        <authorList>
            <person name="Yu L."/>
        </authorList>
    </citation>
    <scope>NUCLEOTIDE SEQUENCE [LARGE SCALE GENOMIC DNA]</scope>
    <source>
        <strain evidence="2 3">11S</strain>
    </source>
</reference>
<evidence type="ECO:0000313" key="2">
    <source>
        <dbReference type="EMBL" id="RTR05876.1"/>
    </source>
</evidence>
<protein>
    <submittedName>
        <fullName evidence="2">Alpha/beta hydrolase</fullName>
    </submittedName>
</protein>
<organism evidence="2 3">
    <name type="scientific">Halomonas nitroreducens</name>
    <dbReference type="NCBI Taxonomy" id="447425"/>
    <lineage>
        <taxon>Bacteria</taxon>
        <taxon>Pseudomonadati</taxon>
        <taxon>Pseudomonadota</taxon>
        <taxon>Gammaproteobacteria</taxon>
        <taxon>Oceanospirillales</taxon>
        <taxon>Halomonadaceae</taxon>
        <taxon>Halomonas</taxon>
    </lineage>
</organism>
<dbReference type="InterPro" id="IPR029058">
    <property type="entry name" value="AB_hydrolase_fold"/>
</dbReference>
<dbReference type="RefSeq" id="WP_126481191.1">
    <property type="nucleotide sequence ID" value="NZ_RXNS01000003.1"/>
</dbReference>
<sequence>MKLKPGVPIAAGVVLFLLVSAGALVFQGLNDFDLSEHHQQEVVFQTESAELSGTLILPSDNPAAPILIFVHGDGPQDRFSSGGYMPLMNALLDSGIAVYSWDKAGVGTSAGDWLQQTMADRAAETMAAMSAVQSATEASGNKLGFIGFSQAGWVLPKVATQVSPSIPGIIVGGASSWQEQGAYLTATRLKAEAHTDDDIRAYVQQQVERDEKLFAPPVSYERYLEQTTEEAPMSEARFHFVALNYSVDSTEELPRITSPMLVLFGEDDLNVDARSEARVYEQGLANGHDANEVVVWPEATHALTRTRWFNYRLPSQIPWYATLYALAAGREIYAPGVVDHIADWFLRTSQ</sequence>
<dbReference type="SUPFAM" id="SSF53474">
    <property type="entry name" value="alpha/beta-Hydrolases"/>
    <property type="match status" value="1"/>
</dbReference>
<feature type="domain" description="Serine aminopeptidase S33" evidence="1">
    <location>
        <begin position="66"/>
        <end position="303"/>
    </location>
</feature>
<dbReference type="PANTHER" id="PTHR43265:SF1">
    <property type="entry name" value="ESTERASE ESTD"/>
    <property type="match status" value="1"/>
</dbReference>
<dbReference type="PANTHER" id="PTHR43265">
    <property type="entry name" value="ESTERASE ESTD"/>
    <property type="match status" value="1"/>
</dbReference>
<evidence type="ECO:0000259" key="1">
    <source>
        <dbReference type="Pfam" id="PF12146"/>
    </source>
</evidence>
<evidence type="ECO:0000313" key="3">
    <source>
        <dbReference type="Proteomes" id="UP000267400"/>
    </source>
</evidence>
<dbReference type="Pfam" id="PF12146">
    <property type="entry name" value="Hydrolase_4"/>
    <property type="match status" value="1"/>
</dbReference>
<gene>
    <name evidence="2" type="ORF">EKG36_03735</name>
</gene>
<dbReference type="Proteomes" id="UP000267400">
    <property type="component" value="Unassembled WGS sequence"/>
</dbReference>
<dbReference type="EMBL" id="RXNS01000003">
    <property type="protein sequence ID" value="RTR05876.1"/>
    <property type="molecule type" value="Genomic_DNA"/>
</dbReference>
<keyword evidence="3" id="KW-1185">Reference proteome</keyword>
<proteinExistence type="predicted"/>
<dbReference type="InterPro" id="IPR053145">
    <property type="entry name" value="AB_hydrolase_Est10"/>
</dbReference>
<dbReference type="AlphaFoldDB" id="A0A3S0JBU2"/>
<dbReference type="OrthoDB" id="9765647at2"/>
<dbReference type="GO" id="GO:0052689">
    <property type="term" value="F:carboxylic ester hydrolase activity"/>
    <property type="evidence" value="ECO:0007669"/>
    <property type="project" value="TreeGrafter"/>
</dbReference>
<dbReference type="InterPro" id="IPR022742">
    <property type="entry name" value="Hydrolase_4"/>
</dbReference>
<name>A0A3S0JBU2_9GAMM</name>
<accession>A0A3S0JBU2</accession>